<evidence type="ECO:0000313" key="2">
    <source>
        <dbReference type="Proteomes" id="UP000179001"/>
    </source>
</evidence>
<evidence type="ECO:0000313" key="1">
    <source>
        <dbReference type="EMBL" id="OGF31800.1"/>
    </source>
</evidence>
<dbReference type="AlphaFoldDB" id="A0A1F5SYM8"/>
<organism evidence="1 2">
    <name type="scientific">Candidatus Falkowbacteria bacterium RIFOXYC2_FULL_36_12</name>
    <dbReference type="NCBI Taxonomy" id="1798002"/>
    <lineage>
        <taxon>Bacteria</taxon>
        <taxon>Candidatus Falkowiibacteriota</taxon>
    </lineage>
</organism>
<reference evidence="1 2" key="1">
    <citation type="journal article" date="2016" name="Nat. Commun.">
        <title>Thousands of microbial genomes shed light on interconnected biogeochemical processes in an aquifer system.</title>
        <authorList>
            <person name="Anantharaman K."/>
            <person name="Brown C.T."/>
            <person name="Hug L.A."/>
            <person name="Sharon I."/>
            <person name="Castelle C.J."/>
            <person name="Probst A.J."/>
            <person name="Thomas B.C."/>
            <person name="Singh A."/>
            <person name="Wilkins M.J."/>
            <person name="Karaoz U."/>
            <person name="Brodie E.L."/>
            <person name="Williams K.H."/>
            <person name="Hubbard S.S."/>
            <person name="Banfield J.F."/>
        </authorList>
    </citation>
    <scope>NUCLEOTIDE SEQUENCE [LARGE SCALE GENOMIC DNA]</scope>
</reference>
<sequence length="67" mass="7875">MDKNVKREQPAYAKAMAGKRVQRVKQVQRVQPRIGCCASLHGRREKFRSRGFRQPVARQRAGEIYQY</sequence>
<accession>A0A1F5SYM8</accession>
<dbReference type="EMBL" id="MFGJ01000007">
    <property type="protein sequence ID" value="OGF31800.1"/>
    <property type="molecule type" value="Genomic_DNA"/>
</dbReference>
<comment type="caution">
    <text evidence="1">The sequence shown here is derived from an EMBL/GenBank/DDBJ whole genome shotgun (WGS) entry which is preliminary data.</text>
</comment>
<dbReference type="STRING" id="1798002.A2478_04935"/>
<proteinExistence type="predicted"/>
<gene>
    <name evidence="1" type="ORF">A2478_04935</name>
</gene>
<dbReference type="Proteomes" id="UP000179001">
    <property type="component" value="Unassembled WGS sequence"/>
</dbReference>
<protein>
    <submittedName>
        <fullName evidence="1">Uncharacterized protein</fullName>
    </submittedName>
</protein>
<name>A0A1F5SYM8_9BACT</name>